<gene>
    <name evidence="2" type="ORF">AD933_12885</name>
</gene>
<organism evidence="2 3">
    <name type="scientific">Acetobacter malorum</name>
    <dbReference type="NCBI Taxonomy" id="178901"/>
    <lineage>
        <taxon>Bacteria</taxon>
        <taxon>Pseudomonadati</taxon>
        <taxon>Pseudomonadota</taxon>
        <taxon>Alphaproteobacteria</taxon>
        <taxon>Acetobacterales</taxon>
        <taxon>Acetobacteraceae</taxon>
        <taxon>Acetobacter</taxon>
    </lineage>
</organism>
<name>A0A149RJR1_9PROT</name>
<comment type="caution">
    <text evidence="2">The sequence shown here is derived from an EMBL/GenBank/DDBJ whole genome shotgun (WGS) entry which is preliminary data.</text>
</comment>
<evidence type="ECO:0000313" key="3">
    <source>
        <dbReference type="Proteomes" id="UP000075526"/>
    </source>
</evidence>
<evidence type="ECO:0000313" key="2">
    <source>
        <dbReference type="EMBL" id="KXV14159.1"/>
    </source>
</evidence>
<feature type="domain" description="Cupin type-2" evidence="1">
    <location>
        <begin position="48"/>
        <end position="110"/>
    </location>
</feature>
<evidence type="ECO:0000259" key="1">
    <source>
        <dbReference type="Pfam" id="PF07883"/>
    </source>
</evidence>
<dbReference type="InterPro" id="IPR013096">
    <property type="entry name" value="Cupin_2"/>
</dbReference>
<sequence>MFHYNLEQVAATLSVLHLNQQTDDFAAKSMTTLFAFGQHNIGMVRFEGSTPWEEHPHDEFLLVVEGQTTVILKKDEEELTLVGKKGDVLFVPGNSWHRQDTQGPVALLYITDKSGTQHTAKTPA</sequence>
<dbReference type="SUPFAM" id="SSF51182">
    <property type="entry name" value="RmlC-like cupins"/>
    <property type="match status" value="1"/>
</dbReference>
<reference evidence="2 3" key="1">
    <citation type="submission" date="2015-06" db="EMBL/GenBank/DDBJ databases">
        <title>Improved classification and identification of acetic acid bacteria using matrix-assisted laser desorption/ionization time-of-flight mass spectrometry; Gluconobacter nephelii and Gluconobacter uchimurae are later heterotypic synonyms of Gluconobacter japonicus and Gluconobacter oxydans, respectively.</title>
        <authorList>
            <person name="Li L."/>
            <person name="Cleenwerck I."/>
            <person name="De Vuyst L."/>
            <person name="Vandamme P."/>
        </authorList>
    </citation>
    <scope>NUCLEOTIDE SEQUENCE [LARGE SCALE GENOMIC DNA]</scope>
    <source>
        <strain evidence="2 3">LMG 1552</strain>
    </source>
</reference>
<dbReference type="Pfam" id="PF07883">
    <property type="entry name" value="Cupin_2"/>
    <property type="match status" value="1"/>
</dbReference>
<protein>
    <submittedName>
        <fullName evidence="2">Cupin</fullName>
    </submittedName>
</protein>
<dbReference type="InterPro" id="IPR011051">
    <property type="entry name" value="RmlC_Cupin_sf"/>
</dbReference>
<dbReference type="PATRIC" id="fig|178901.13.peg.6"/>
<dbReference type="EMBL" id="LHZF01000174">
    <property type="protein sequence ID" value="KXV14159.1"/>
    <property type="molecule type" value="Genomic_DNA"/>
</dbReference>
<dbReference type="InterPro" id="IPR014710">
    <property type="entry name" value="RmlC-like_jellyroll"/>
</dbReference>
<proteinExistence type="predicted"/>
<accession>A0A149RJR1</accession>
<dbReference type="Gene3D" id="2.60.120.10">
    <property type="entry name" value="Jelly Rolls"/>
    <property type="match status" value="1"/>
</dbReference>
<dbReference type="AlphaFoldDB" id="A0A149RJR1"/>
<dbReference type="Proteomes" id="UP000075526">
    <property type="component" value="Unassembled WGS sequence"/>
</dbReference>
<dbReference type="RefSeq" id="WP_061508887.1">
    <property type="nucleotide sequence ID" value="NZ_LHZF01000174.1"/>
</dbReference>